<dbReference type="Proteomes" id="UP000064939">
    <property type="component" value="Chromosome"/>
</dbReference>
<evidence type="ECO:0008006" key="3">
    <source>
        <dbReference type="Google" id="ProtNLM"/>
    </source>
</evidence>
<protein>
    <recommendedName>
        <fullName evidence="3">DUF721 domain-containing protein</fullName>
    </recommendedName>
</protein>
<dbReference type="AlphaFoldDB" id="A0A0N9VCC9"/>
<dbReference type="EMBL" id="CP012808">
    <property type="protein sequence ID" value="ALH94901.1"/>
    <property type="molecule type" value="Genomic_DNA"/>
</dbReference>
<name>A0A0N9VCC9_9GAMM</name>
<keyword evidence="2" id="KW-1185">Reference proteome</keyword>
<proteinExistence type="predicted"/>
<reference evidence="1 2" key="1">
    <citation type="journal article" date="2015" name="Int. J. Syst. Evol. Microbiol.">
        <title>Acinetobacter equi sp. nov. isolated from horse faeces.</title>
        <authorList>
            <person name="Poppel M.T."/>
            <person name="Skiebe E."/>
            <person name="Laue M."/>
            <person name="Bergmann H."/>
            <person name="Ebersberger I."/>
            <person name="Garn T."/>
            <person name="Fruth A."/>
            <person name="Baumgardt S."/>
            <person name="Busse H.J."/>
            <person name="Wilharm G."/>
        </authorList>
    </citation>
    <scope>NUCLEOTIDE SEQUENCE [LARGE SCALE GENOMIC DNA]</scope>
    <source>
        <strain evidence="1 2">114</strain>
    </source>
</reference>
<dbReference type="STRING" id="1324350.AOY20_04770"/>
<evidence type="ECO:0000313" key="2">
    <source>
        <dbReference type="Proteomes" id="UP000064939"/>
    </source>
</evidence>
<accession>A0A0N9VCC9</accession>
<organism evidence="1 2">
    <name type="scientific">Acinetobacter equi</name>
    <dbReference type="NCBI Taxonomy" id="1324350"/>
    <lineage>
        <taxon>Bacteria</taxon>
        <taxon>Pseudomonadati</taxon>
        <taxon>Pseudomonadota</taxon>
        <taxon>Gammaproteobacteria</taxon>
        <taxon>Moraxellales</taxon>
        <taxon>Moraxellaceae</taxon>
        <taxon>Acinetobacter</taxon>
    </lineage>
</organism>
<sequence length="147" mass="16818">MSEPINVFQPTRKQVKTGNLTFLSTQVSTWQKLTNLIQPHLPQPEQWQVACYQNGILTVTGLNQAMISQLAYLQKQYIIQLSKIDELKDLHKIQVRLRSPLKETPKKSVIPKQLSADTQEMLKNAADFIHDPKLSQALLRLASKEDK</sequence>
<evidence type="ECO:0000313" key="1">
    <source>
        <dbReference type="EMBL" id="ALH94901.1"/>
    </source>
</evidence>
<dbReference type="OrthoDB" id="6704762at2"/>
<gene>
    <name evidence="1" type="ORF">AOY20_04770</name>
</gene>
<dbReference type="RefSeq" id="WP_054580800.1">
    <property type="nucleotide sequence ID" value="NZ_CP012808.1"/>
</dbReference>
<dbReference type="KEGG" id="aei:AOY20_04770"/>